<keyword evidence="1" id="KW-0472">Membrane</keyword>
<organism evidence="2 3">
    <name type="scientific">Mycoplasmopsis equigenitalium</name>
    <dbReference type="NCBI Taxonomy" id="114883"/>
    <lineage>
        <taxon>Bacteria</taxon>
        <taxon>Bacillati</taxon>
        <taxon>Mycoplasmatota</taxon>
        <taxon>Mycoplasmoidales</taxon>
        <taxon>Metamycoplasmataceae</taxon>
        <taxon>Mycoplasmopsis</taxon>
    </lineage>
</organism>
<evidence type="ECO:0000256" key="1">
    <source>
        <dbReference type="SAM" id="Phobius"/>
    </source>
</evidence>
<evidence type="ECO:0000313" key="3">
    <source>
        <dbReference type="Proteomes" id="UP001059576"/>
    </source>
</evidence>
<sequence>MYKDDKEQKLEDSTINTAGILILFFVNSVVGLIVLTLTKGEYKSGEEL</sequence>
<proteinExistence type="predicted"/>
<name>A0ABY5J3P9_9BACT</name>
<feature type="transmembrane region" description="Helical" evidence="1">
    <location>
        <begin position="20"/>
        <end position="38"/>
    </location>
</feature>
<keyword evidence="1" id="KW-1133">Transmembrane helix</keyword>
<reference evidence="2" key="1">
    <citation type="submission" date="2022-07" db="EMBL/GenBank/DDBJ databases">
        <title>Complete genome of Mycoplasma equigenitalium type strain T37.</title>
        <authorList>
            <person name="Spergser J."/>
        </authorList>
    </citation>
    <scope>NUCLEOTIDE SEQUENCE</scope>
    <source>
        <strain evidence="2">T37</strain>
    </source>
</reference>
<dbReference type="EMBL" id="CP101808">
    <property type="protein sequence ID" value="UUD37151.1"/>
    <property type="molecule type" value="Genomic_DNA"/>
</dbReference>
<protein>
    <submittedName>
        <fullName evidence="2">Uncharacterized protein</fullName>
    </submittedName>
</protein>
<evidence type="ECO:0000313" key="2">
    <source>
        <dbReference type="EMBL" id="UUD37151.1"/>
    </source>
</evidence>
<keyword evidence="1" id="KW-0812">Transmembrane</keyword>
<dbReference type="Proteomes" id="UP001059576">
    <property type="component" value="Chromosome"/>
</dbReference>
<keyword evidence="3" id="KW-1185">Reference proteome</keyword>
<accession>A0ABY5J3P9</accession>
<dbReference type="RefSeq" id="WP_165036229.1">
    <property type="nucleotide sequence ID" value="NZ_CP101808.1"/>
</dbReference>
<gene>
    <name evidence="2" type="ORF">NPA09_01075</name>
</gene>